<organism evidence="1 2">
    <name type="scientific">Macrosiphum euphorbiae</name>
    <name type="common">potato aphid</name>
    <dbReference type="NCBI Taxonomy" id="13131"/>
    <lineage>
        <taxon>Eukaryota</taxon>
        <taxon>Metazoa</taxon>
        <taxon>Ecdysozoa</taxon>
        <taxon>Arthropoda</taxon>
        <taxon>Hexapoda</taxon>
        <taxon>Insecta</taxon>
        <taxon>Pterygota</taxon>
        <taxon>Neoptera</taxon>
        <taxon>Paraneoptera</taxon>
        <taxon>Hemiptera</taxon>
        <taxon>Sternorrhyncha</taxon>
        <taxon>Aphidomorpha</taxon>
        <taxon>Aphidoidea</taxon>
        <taxon>Aphididae</taxon>
        <taxon>Macrosiphini</taxon>
        <taxon>Macrosiphum</taxon>
    </lineage>
</organism>
<comment type="caution">
    <text evidence="1">The sequence shown here is derived from an EMBL/GenBank/DDBJ whole genome shotgun (WGS) entry which is preliminary data.</text>
</comment>
<keyword evidence="2" id="KW-1185">Reference proteome</keyword>
<dbReference type="Proteomes" id="UP001160148">
    <property type="component" value="Unassembled WGS sequence"/>
</dbReference>
<name>A0AAV0VNA2_9HEMI</name>
<dbReference type="AlphaFoldDB" id="A0AAV0VNA2"/>
<accession>A0AAV0VNA2</accession>
<evidence type="ECO:0000313" key="1">
    <source>
        <dbReference type="EMBL" id="CAI6345060.1"/>
    </source>
</evidence>
<evidence type="ECO:0000313" key="2">
    <source>
        <dbReference type="Proteomes" id="UP001160148"/>
    </source>
</evidence>
<sequence length="99" mass="11444">MNTSNTPTLTKVEPTLADLIAIINDNASDHAQRFNRLENQFSGFTKRQDAVELLVYKNDKNIVILHRNSVDQRTAFTKSDDRTIEWRRSTLTPNTLRKL</sequence>
<dbReference type="EMBL" id="CARXXK010000001">
    <property type="protein sequence ID" value="CAI6345060.1"/>
    <property type="molecule type" value="Genomic_DNA"/>
</dbReference>
<proteinExistence type="predicted"/>
<protein>
    <submittedName>
        <fullName evidence="1">Uncharacterized protein</fullName>
    </submittedName>
</protein>
<gene>
    <name evidence="1" type="ORF">MEUPH1_LOCUS2118</name>
</gene>
<reference evidence="1 2" key="1">
    <citation type="submission" date="2023-01" db="EMBL/GenBank/DDBJ databases">
        <authorList>
            <person name="Whitehead M."/>
        </authorList>
    </citation>
    <scope>NUCLEOTIDE SEQUENCE [LARGE SCALE GENOMIC DNA]</scope>
</reference>